<feature type="region of interest" description="Disordered" evidence="1">
    <location>
        <begin position="13"/>
        <end position="113"/>
    </location>
</feature>
<dbReference type="PANTHER" id="PTHR34776:SF1">
    <property type="entry name" value="F17F16.3 PROTEIN"/>
    <property type="match status" value="1"/>
</dbReference>
<sequence>MLFSIFSTAAAMVSTRGSKGNRKIDEMLEKTGGERHDLEDGEAQSKGTAGHAKDDRIESDEAANRTKAKKRSEPETTRKEECASSKRSKIEEDDAKLMAKVKPGDEEGDGGEEGVKWKVLERGHIFYFYRPKVQPADGAEAGKATESIDGVQSTHMLLLPKASESPTTPVSVEGQGQDKFQKPSATSGELARRQGVGYRLIRLGKKRMPAPEAAVARGLEPGGVGGDSQEAIWACVSDIGPDPGTLSGEMGEKRYSTRTRGDRLVAPSRAVGRGHYLISVSLRDPPSSKQVRLSYALSHPSEAQMGSVQEELGLEQESSVILQMRNPTTTDGSIGLESADRVKMNQGELDQTFGGSAGSQGATNYARPEDLSLLDREGVELLMIRERIQAQHSLKTGAGDSQGKALQTAAKADGKRLSVVDVLEELQLSAEENPPQALEGQWI</sequence>
<dbReference type="AlphaFoldDB" id="A0A316YZ51"/>
<dbReference type="EMBL" id="KZ819634">
    <property type="protein sequence ID" value="PWN93938.1"/>
    <property type="molecule type" value="Genomic_DNA"/>
</dbReference>
<feature type="compositionally biased region" description="Basic and acidic residues" evidence="1">
    <location>
        <begin position="71"/>
        <end position="90"/>
    </location>
</feature>
<accession>A0A316YZ51</accession>
<protein>
    <submittedName>
        <fullName evidence="2">Uncharacterized protein</fullName>
    </submittedName>
</protein>
<dbReference type="Proteomes" id="UP000245768">
    <property type="component" value="Unassembled WGS sequence"/>
</dbReference>
<dbReference type="GeneID" id="37046620"/>
<evidence type="ECO:0000313" key="3">
    <source>
        <dbReference type="Proteomes" id="UP000245768"/>
    </source>
</evidence>
<dbReference type="PANTHER" id="PTHR34776">
    <property type="entry name" value="F17F16.3 PROTEIN"/>
    <property type="match status" value="1"/>
</dbReference>
<feature type="region of interest" description="Disordered" evidence="1">
    <location>
        <begin position="163"/>
        <end position="189"/>
    </location>
</feature>
<keyword evidence="3" id="KW-1185">Reference proteome</keyword>
<evidence type="ECO:0000313" key="2">
    <source>
        <dbReference type="EMBL" id="PWN93938.1"/>
    </source>
</evidence>
<reference evidence="2 3" key="1">
    <citation type="journal article" date="2018" name="Mol. Biol. Evol.">
        <title>Broad Genomic Sampling Reveals a Smut Pathogenic Ancestry of the Fungal Clade Ustilaginomycotina.</title>
        <authorList>
            <person name="Kijpornyongpan T."/>
            <person name="Mondo S.J."/>
            <person name="Barry K."/>
            <person name="Sandor L."/>
            <person name="Lee J."/>
            <person name="Lipzen A."/>
            <person name="Pangilinan J."/>
            <person name="LaButti K."/>
            <person name="Hainaut M."/>
            <person name="Henrissat B."/>
            <person name="Grigoriev I.V."/>
            <person name="Spatafora J.W."/>
            <person name="Aime M.C."/>
        </authorList>
    </citation>
    <scope>NUCLEOTIDE SEQUENCE [LARGE SCALE GENOMIC DNA]</scope>
    <source>
        <strain evidence="2 3">MCA 4198</strain>
    </source>
</reference>
<dbReference type="InParanoid" id="A0A316YZ51"/>
<gene>
    <name evidence="2" type="ORF">FA10DRAFT_299273</name>
</gene>
<dbReference type="RefSeq" id="XP_025381136.1">
    <property type="nucleotide sequence ID" value="XM_025524704.1"/>
</dbReference>
<name>A0A316YZ51_9BASI</name>
<evidence type="ECO:0000256" key="1">
    <source>
        <dbReference type="SAM" id="MobiDB-lite"/>
    </source>
</evidence>
<dbReference type="OrthoDB" id="1028014at2759"/>
<organism evidence="2 3">
    <name type="scientific">Acaromyces ingoldii</name>
    <dbReference type="NCBI Taxonomy" id="215250"/>
    <lineage>
        <taxon>Eukaryota</taxon>
        <taxon>Fungi</taxon>
        <taxon>Dikarya</taxon>
        <taxon>Basidiomycota</taxon>
        <taxon>Ustilaginomycotina</taxon>
        <taxon>Exobasidiomycetes</taxon>
        <taxon>Exobasidiales</taxon>
        <taxon>Cryptobasidiaceae</taxon>
        <taxon>Acaromyces</taxon>
    </lineage>
</organism>
<proteinExistence type="predicted"/>
<dbReference type="STRING" id="215250.A0A316YZ51"/>
<feature type="compositionally biased region" description="Basic and acidic residues" evidence="1">
    <location>
        <begin position="22"/>
        <end position="38"/>
    </location>
</feature>